<dbReference type="InParanoid" id="A0A0V0R855"/>
<feature type="compositionally biased region" description="Polar residues" evidence="2">
    <location>
        <begin position="285"/>
        <end position="306"/>
    </location>
</feature>
<feature type="region of interest" description="Disordered" evidence="2">
    <location>
        <begin position="1"/>
        <end position="90"/>
    </location>
</feature>
<evidence type="ECO:0000313" key="4">
    <source>
        <dbReference type="Proteomes" id="UP000054937"/>
    </source>
</evidence>
<feature type="compositionally biased region" description="Basic and acidic residues" evidence="2">
    <location>
        <begin position="250"/>
        <end position="260"/>
    </location>
</feature>
<evidence type="ECO:0000256" key="2">
    <source>
        <dbReference type="SAM" id="MobiDB-lite"/>
    </source>
</evidence>
<feature type="region of interest" description="Disordered" evidence="2">
    <location>
        <begin position="164"/>
        <end position="349"/>
    </location>
</feature>
<keyword evidence="1" id="KW-0175">Coiled coil</keyword>
<dbReference type="AlphaFoldDB" id="A0A0V0R855"/>
<feature type="compositionally biased region" description="Polar residues" evidence="2">
    <location>
        <begin position="191"/>
        <end position="227"/>
    </location>
</feature>
<feature type="compositionally biased region" description="Basic residues" evidence="2">
    <location>
        <begin position="307"/>
        <end position="316"/>
    </location>
</feature>
<feature type="compositionally biased region" description="Low complexity" evidence="2">
    <location>
        <begin position="864"/>
        <end position="883"/>
    </location>
</feature>
<accession>A0A0V0R855</accession>
<proteinExistence type="predicted"/>
<feature type="compositionally biased region" description="Polar residues" evidence="2">
    <location>
        <begin position="168"/>
        <end position="183"/>
    </location>
</feature>
<feature type="compositionally biased region" description="Polar residues" evidence="2">
    <location>
        <begin position="892"/>
        <end position="908"/>
    </location>
</feature>
<feature type="coiled-coil region" evidence="1">
    <location>
        <begin position="364"/>
        <end position="515"/>
    </location>
</feature>
<feature type="compositionally biased region" description="Low complexity" evidence="2">
    <location>
        <begin position="24"/>
        <end position="33"/>
    </location>
</feature>
<sequence length="1014" mass="120822">MDDDIFNIMGIDNKKPSSVDRNRNSNIYSSSNNEFFGTNSFSQQNYNPSHFGQTQNDNNYRQTNFSKTDTNFRKESTYRGSQKDRELERQAEEEIRKLQQELGGTDENDYEFDKNDKYSSQKKEILYSQDEFYNEDQNSNYNREQQKQFDPMRAADDVLDFLNDKPRSTQSYSNQRNLAQSQEPARPARNRGQNQNLDVYKSSFQTYGNRDNTPSPTNNKNSENFENQDAIPEINIGRSSRRKNTAARNQQDKQSQDSRRPQTQQGGGSQFDKTSLYGSERGNNDFMQNQDSIDQGSEIETFTPTISRRRSSKTLRQKQEQQQQQQNQGRQNISGVNRKPPIDTGNSNLFKAQGNEMIQSTTEVLFKKQENQELTENAKKEIEEQKKRNEELTEKIKNLEKQLDEVRNQQTKLLKEKEEEFEKQIQQLKKAHSESTDILKRNHIEELKHEKLQREEAMKEMYETIKNEKERIRQVYQEEMNMKDEMHQNEKKLIKKNLEYETQNLKDQIKQQMQMNTLSEELRMNSDKLNKITYQLQNDGGSYQDRNNLLEEKQYRLKVWEQKLESEQVFIDQEKKRLENLKLEVQNSQLNLQKDLEKERRILQNEYQRIQQLQDTVKSQEVNQQREILVERYQMENERKLIEEEKIRIQQEKLQNVKDVEKTNHILEEKRKNLIQQNQVIEQKFQQQLQQLDKLRAATTTKEIQAEKALKLYQRKLQEINQLELHNENQFALLAAEQKKIHLEKMDLQKKELQLIDEQEKLKNNQKLNINYDPDEMLQQIQQQQEQIKFQEAQLKGQEKQLQKDQENLKIEKKDIERQKQLNLHAQMVNNKQYMEKAQQINLGYSNKSLNNNHFNYQFSNSYSKFNSQSNQNNNNTISNQNQGPVSGFNAFGSTQKPKNQNQNYFNNQPIPQYISQLNKNNQQTQIQTQQNIHNSNFTKGKYNQNKVLNNSQNINKTQTPILDDYLHNDQKVAINQIEKGGPFNYKQYMNDIKKFTPDQRFNYHQNEREALQL</sequence>
<dbReference type="EMBL" id="LDAU01000025">
    <property type="protein sequence ID" value="KRX10659.1"/>
    <property type="molecule type" value="Genomic_DNA"/>
</dbReference>
<feature type="compositionally biased region" description="Low complexity" evidence="2">
    <location>
        <begin position="320"/>
        <end position="331"/>
    </location>
</feature>
<feature type="compositionally biased region" description="Basic and acidic residues" evidence="2">
    <location>
        <begin position="12"/>
        <end position="23"/>
    </location>
</feature>
<evidence type="ECO:0000313" key="3">
    <source>
        <dbReference type="EMBL" id="KRX10659.1"/>
    </source>
</evidence>
<reference evidence="3 4" key="1">
    <citation type="journal article" date="2015" name="Sci. Rep.">
        <title>Genome of the facultative scuticociliatosis pathogen Pseudocohnilembus persalinus provides insight into its virulence through horizontal gene transfer.</title>
        <authorList>
            <person name="Xiong J."/>
            <person name="Wang G."/>
            <person name="Cheng J."/>
            <person name="Tian M."/>
            <person name="Pan X."/>
            <person name="Warren A."/>
            <person name="Jiang C."/>
            <person name="Yuan D."/>
            <person name="Miao W."/>
        </authorList>
    </citation>
    <scope>NUCLEOTIDE SEQUENCE [LARGE SCALE GENOMIC DNA]</scope>
    <source>
        <strain evidence="3">36N120E</strain>
    </source>
</reference>
<feature type="region of interest" description="Disordered" evidence="2">
    <location>
        <begin position="864"/>
        <end position="908"/>
    </location>
</feature>
<keyword evidence="4" id="KW-1185">Reference proteome</keyword>
<dbReference type="OrthoDB" id="327719at2759"/>
<gene>
    <name evidence="3" type="ORF">PPERSA_05479</name>
</gene>
<feature type="region of interest" description="Disordered" evidence="2">
    <location>
        <begin position="98"/>
        <end position="117"/>
    </location>
</feature>
<feature type="compositionally biased region" description="Polar residues" evidence="2">
    <location>
        <begin position="34"/>
        <end position="69"/>
    </location>
</feature>
<feature type="coiled-coil region" evidence="1">
    <location>
        <begin position="564"/>
        <end position="822"/>
    </location>
</feature>
<dbReference type="OMA" id="HEKASIM"/>
<organism evidence="3 4">
    <name type="scientific">Pseudocohnilembus persalinus</name>
    <name type="common">Ciliate</name>
    <dbReference type="NCBI Taxonomy" id="266149"/>
    <lineage>
        <taxon>Eukaryota</taxon>
        <taxon>Sar</taxon>
        <taxon>Alveolata</taxon>
        <taxon>Ciliophora</taxon>
        <taxon>Intramacronucleata</taxon>
        <taxon>Oligohymenophorea</taxon>
        <taxon>Scuticociliatia</taxon>
        <taxon>Philasterida</taxon>
        <taxon>Pseudocohnilembidae</taxon>
        <taxon>Pseudocohnilembus</taxon>
    </lineage>
</organism>
<dbReference type="Proteomes" id="UP000054937">
    <property type="component" value="Unassembled WGS sequence"/>
</dbReference>
<protein>
    <submittedName>
        <fullName evidence="3">Uncharacterized protein</fullName>
    </submittedName>
</protein>
<evidence type="ECO:0000256" key="1">
    <source>
        <dbReference type="SAM" id="Coils"/>
    </source>
</evidence>
<name>A0A0V0R855_PSEPJ</name>
<feature type="compositionally biased region" description="Basic and acidic residues" evidence="2">
    <location>
        <begin position="70"/>
        <end position="90"/>
    </location>
</feature>
<comment type="caution">
    <text evidence="3">The sequence shown here is derived from an EMBL/GenBank/DDBJ whole genome shotgun (WGS) entry which is preliminary data.</text>
</comment>